<proteinExistence type="predicted"/>
<organism evidence="1 2">
    <name type="scientific">Alternaria panax</name>
    <dbReference type="NCBI Taxonomy" id="48097"/>
    <lineage>
        <taxon>Eukaryota</taxon>
        <taxon>Fungi</taxon>
        <taxon>Dikarya</taxon>
        <taxon>Ascomycota</taxon>
        <taxon>Pezizomycotina</taxon>
        <taxon>Dothideomycetes</taxon>
        <taxon>Pleosporomycetidae</taxon>
        <taxon>Pleosporales</taxon>
        <taxon>Pleosporineae</taxon>
        <taxon>Pleosporaceae</taxon>
        <taxon>Alternaria</taxon>
        <taxon>Alternaria sect. Panax</taxon>
    </lineage>
</organism>
<keyword evidence="2" id="KW-1185">Reference proteome</keyword>
<evidence type="ECO:0008006" key="3">
    <source>
        <dbReference type="Google" id="ProtNLM"/>
    </source>
</evidence>
<comment type="caution">
    <text evidence="1">The sequence shown here is derived from an EMBL/GenBank/DDBJ whole genome shotgun (WGS) entry which is preliminary data.</text>
</comment>
<dbReference type="EMBL" id="JAANER010000008">
    <property type="protein sequence ID" value="KAG9186825.1"/>
    <property type="molecule type" value="Genomic_DNA"/>
</dbReference>
<dbReference type="AlphaFoldDB" id="A0AAD4I2T8"/>
<dbReference type="Proteomes" id="UP001199106">
    <property type="component" value="Unassembled WGS sequence"/>
</dbReference>
<evidence type="ECO:0000313" key="2">
    <source>
        <dbReference type="Proteomes" id="UP001199106"/>
    </source>
</evidence>
<accession>A0AAD4I2T8</accession>
<name>A0AAD4I2T8_9PLEO</name>
<evidence type="ECO:0000313" key="1">
    <source>
        <dbReference type="EMBL" id="KAG9186825.1"/>
    </source>
</evidence>
<sequence length="473" mass="54253">MSRLQDPSTATAFNSLPIELNKSIVHELDTDKDIATYRLICHSTNDAIDADKLSFWRAKYREKYDFKEGPSNLQLRRTYQRRSKQLRRGVKYPFFYGTLPRERQVVNTLKDLINESFQGAAEVDEHGRLRCKNQAHIVDFILRSRLLNNDRRAPDTPPGALMPIDDGLAAVKLVCLQFVYNLEGIEHNIFAFEESQYAVYLSAVVAPLFHHDHTKLNLGWMLHAMNFFRHHMMNENAQTLFDKLEELDATQKPSAWREELTNGAHPLSKYWKGTYSFLDNSEVQKLRRQGPGKQVYIDKNVDEGKIQSLELTFAQDRVLPDGRQLPWPPVFEDRLCSLKNDTGKQGITTQGRSLAKTAASSIQFEGKGEDLDDEYMALGWLNALPPQGGIPGWQRISFMKHFTQDYDHPNEDNLWAYEGVVLPGGRIILGRWWFASEQSHPSLEYNGPFILWAVDEPDMDDDGSDDGSDKESL</sequence>
<gene>
    <name evidence="1" type="ORF">G6011_09933</name>
</gene>
<reference evidence="1" key="1">
    <citation type="submission" date="2021-07" db="EMBL/GenBank/DDBJ databases">
        <title>Genome Resource of American Ginseng Black Spot Pathogen Alternaria panax.</title>
        <authorList>
            <person name="Qiu C."/>
            <person name="Wang W."/>
            <person name="Liu Z."/>
        </authorList>
    </citation>
    <scope>NUCLEOTIDE SEQUENCE</scope>
    <source>
        <strain evidence="1">BNCC115425</strain>
    </source>
</reference>
<protein>
    <recommendedName>
        <fullName evidence="3">F-box domain-containing protein</fullName>
    </recommendedName>
</protein>